<proteinExistence type="predicted"/>
<feature type="transmembrane region" description="Helical" evidence="3">
    <location>
        <begin position="288"/>
        <end position="305"/>
    </location>
</feature>
<evidence type="ECO:0000313" key="6">
    <source>
        <dbReference type="Proteomes" id="UP001149090"/>
    </source>
</evidence>
<dbReference type="PROSITE" id="PS51778">
    <property type="entry name" value="VAST"/>
    <property type="match status" value="1"/>
</dbReference>
<evidence type="ECO:0000256" key="2">
    <source>
        <dbReference type="ARBA" id="ARBA00023136"/>
    </source>
</evidence>
<dbReference type="AlphaFoldDB" id="A0A9Q0LPL9"/>
<dbReference type="Pfam" id="PF16016">
    <property type="entry name" value="VASt"/>
    <property type="match status" value="1"/>
</dbReference>
<evidence type="ECO:0000256" key="1">
    <source>
        <dbReference type="ARBA" id="ARBA00004370"/>
    </source>
</evidence>
<keyword evidence="3" id="KW-0812">Transmembrane</keyword>
<accession>A0A9Q0LPL9</accession>
<dbReference type="Proteomes" id="UP001149090">
    <property type="component" value="Unassembled WGS sequence"/>
</dbReference>
<dbReference type="InterPro" id="IPR031968">
    <property type="entry name" value="VASt"/>
</dbReference>
<name>A0A9Q0LPL9_ANAIG</name>
<evidence type="ECO:0000259" key="4">
    <source>
        <dbReference type="PROSITE" id="PS51778"/>
    </source>
</evidence>
<gene>
    <name evidence="5" type="ORF">M0811_07664</name>
</gene>
<sequence>MPQFTISSVIGNNIPIEKLFSLLFSDSSQFLLQFHQKAEHSSIKIQKWKNNQREISFSSNTVSSSFLKKFIPTSGITLKETQEYKFKKDEFILYSQITLNLKVFSNIISTKWIFKLNTQNSIQLIIKVSYEVSSWFKNSIEKTIEENTRKELGLWIELAQKELAKESELQSQLLLNIEKNQNKNKNQTQTEIQQKNELIQILDQLNSKIDKFNQILYSKQENNQLISFNENSNTNDLISFETFQNFEKAVNFNFEKISKIQQSQKNKINSFSLKNNPKEKEVETRTRNLEIIGIIMVGVLGVYYWKKKK</sequence>
<keyword evidence="6" id="KW-1185">Reference proteome</keyword>
<comment type="subcellular location">
    <subcellularLocation>
        <location evidence="1">Membrane</location>
    </subcellularLocation>
</comment>
<feature type="domain" description="VASt" evidence="4">
    <location>
        <begin position="1"/>
        <end position="167"/>
    </location>
</feature>
<keyword evidence="2 3" id="KW-0472">Membrane</keyword>
<protein>
    <recommendedName>
        <fullName evidence="4">VASt domain-containing protein</fullName>
    </recommendedName>
</protein>
<evidence type="ECO:0000313" key="5">
    <source>
        <dbReference type="EMBL" id="KAJ5074960.1"/>
    </source>
</evidence>
<organism evidence="5 6">
    <name type="scientific">Anaeramoeba ignava</name>
    <name type="common">Anaerobic marine amoeba</name>
    <dbReference type="NCBI Taxonomy" id="1746090"/>
    <lineage>
        <taxon>Eukaryota</taxon>
        <taxon>Metamonada</taxon>
        <taxon>Anaeramoebidae</taxon>
        <taxon>Anaeramoeba</taxon>
    </lineage>
</organism>
<comment type="caution">
    <text evidence="5">The sequence shown here is derived from an EMBL/GenBank/DDBJ whole genome shotgun (WGS) entry which is preliminary data.</text>
</comment>
<keyword evidence="3" id="KW-1133">Transmembrane helix</keyword>
<dbReference type="GO" id="GO:0016020">
    <property type="term" value="C:membrane"/>
    <property type="evidence" value="ECO:0007669"/>
    <property type="project" value="UniProtKB-SubCell"/>
</dbReference>
<reference evidence="5" key="1">
    <citation type="submission" date="2022-10" db="EMBL/GenBank/DDBJ databases">
        <title>Novel sulphate-reducing endosymbionts in the free-living metamonad Anaeramoeba.</title>
        <authorList>
            <person name="Jerlstrom-Hultqvist J."/>
            <person name="Cepicka I."/>
            <person name="Gallot-Lavallee L."/>
            <person name="Salas-Leiva D."/>
            <person name="Curtis B.A."/>
            <person name="Zahonova K."/>
            <person name="Pipaliya S."/>
            <person name="Dacks J."/>
            <person name="Roger A.J."/>
        </authorList>
    </citation>
    <scope>NUCLEOTIDE SEQUENCE</scope>
    <source>
        <strain evidence="5">BMAN</strain>
    </source>
</reference>
<dbReference type="EMBL" id="JAPDFW010000067">
    <property type="protein sequence ID" value="KAJ5074960.1"/>
    <property type="molecule type" value="Genomic_DNA"/>
</dbReference>
<evidence type="ECO:0000256" key="3">
    <source>
        <dbReference type="SAM" id="Phobius"/>
    </source>
</evidence>